<protein>
    <submittedName>
        <fullName evidence="1">Uncharacterized protein</fullName>
    </submittedName>
</protein>
<organism evidence="1">
    <name type="scientific">Schistosoma curassoni</name>
    <dbReference type="NCBI Taxonomy" id="6186"/>
    <lineage>
        <taxon>Eukaryota</taxon>
        <taxon>Metazoa</taxon>
        <taxon>Spiralia</taxon>
        <taxon>Lophotrochozoa</taxon>
        <taxon>Platyhelminthes</taxon>
        <taxon>Trematoda</taxon>
        <taxon>Digenea</taxon>
        <taxon>Strigeidida</taxon>
        <taxon>Schistosomatoidea</taxon>
        <taxon>Schistosomatidae</taxon>
        <taxon>Schistosoma</taxon>
    </lineage>
</organism>
<sequence length="41" mass="4983">MFQCYQAVSNYQLHYSSPITTKIFYDSHSHLDFKFFIVLVY</sequence>
<accession>A0A183KG30</accession>
<dbReference type="WBParaSite" id="SCUD_0001398001-mRNA-1">
    <property type="protein sequence ID" value="SCUD_0001398001-mRNA-1"/>
    <property type="gene ID" value="SCUD_0001398001"/>
</dbReference>
<evidence type="ECO:0000313" key="1">
    <source>
        <dbReference type="WBParaSite" id="SCUD_0001398001-mRNA-1"/>
    </source>
</evidence>
<reference evidence="1" key="1">
    <citation type="submission" date="2016-06" db="UniProtKB">
        <authorList>
            <consortium name="WormBaseParasite"/>
        </authorList>
    </citation>
    <scope>IDENTIFICATION</scope>
</reference>
<name>A0A183KG30_9TREM</name>
<proteinExistence type="predicted"/>
<dbReference type="AlphaFoldDB" id="A0A183KG30"/>